<dbReference type="EMBL" id="WQLW01000018">
    <property type="protein sequence ID" value="MVO10952.1"/>
    <property type="molecule type" value="Genomic_DNA"/>
</dbReference>
<evidence type="ECO:0000313" key="3">
    <source>
        <dbReference type="EMBL" id="MVO10952.1"/>
    </source>
</evidence>
<feature type="transmembrane region" description="Helical" evidence="1">
    <location>
        <begin position="60"/>
        <end position="82"/>
    </location>
</feature>
<organism evidence="3 4">
    <name type="scientific">Flavobacterium profundi</name>
    <dbReference type="NCBI Taxonomy" id="1774945"/>
    <lineage>
        <taxon>Bacteria</taxon>
        <taxon>Pseudomonadati</taxon>
        <taxon>Bacteroidota</taxon>
        <taxon>Flavobacteriia</taxon>
        <taxon>Flavobacteriales</taxon>
        <taxon>Flavobacteriaceae</taxon>
        <taxon>Flavobacterium</taxon>
    </lineage>
</organism>
<feature type="domain" description="2TM" evidence="2">
    <location>
        <begin position="19"/>
        <end position="101"/>
    </location>
</feature>
<evidence type="ECO:0000259" key="2">
    <source>
        <dbReference type="Pfam" id="PF13239"/>
    </source>
</evidence>
<accession>A0A6I4IVI5</accession>
<feature type="transmembrane region" description="Helical" evidence="1">
    <location>
        <begin position="29"/>
        <end position="48"/>
    </location>
</feature>
<dbReference type="OrthoDB" id="1367155at2"/>
<keyword evidence="1" id="KW-1133">Transmembrane helix</keyword>
<proteinExistence type="predicted"/>
<reference evidence="4" key="1">
    <citation type="submission" date="2019-05" db="EMBL/GenBank/DDBJ databases">
        <title>Flavobacterium profundi sp. nov., isolated from a deep-sea seamount.</title>
        <authorList>
            <person name="Zhang D.-C."/>
        </authorList>
    </citation>
    <scope>NUCLEOTIDE SEQUENCE [LARGE SCALE GENOMIC DNA]</scope>
    <source>
        <strain evidence="4">TP390</strain>
    </source>
</reference>
<dbReference type="AlphaFoldDB" id="A0A6I4IVI5"/>
<dbReference type="InterPro" id="IPR025698">
    <property type="entry name" value="2TM_dom"/>
</dbReference>
<gene>
    <name evidence="3" type="ORF">GOQ30_17405</name>
</gene>
<keyword evidence="4" id="KW-1185">Reference proteome</keyword>
<dbReference type="Pfam" id="PF13239">
    <property type="entry name" value="2TM"/>
    <property type="match status" value="1"/>
</dbReference>
<evidence type="ECO:0000256" key="1">
    <source>
        <dbReference type="SAM" id="Phobius"/>
    </source>
</evidence>
<name>A0A6I4IVI5_9FLAO</name>
<comment type="caution">
    <text evidence="3">The sequence shown here is derived from an EMBL/GenBank/DDBJ whole genome shotgun (WGS) entry which is preliminary data.</text>
</comment>
<dbReference type="Proteomes" id="UP000431264">
    <property type="component" value="Unassembled WGS sequence"/>
</dbReference>
<protein>
    <recommendedName>
        <fullName evidence="2">2TM domain-containing protein</fullName>
    </recommendedName>
</protein>
<sequence length="111" mass="13618">MEIIMEREKDAKEILETIAREKVQKIKNFYIHLFIYCIGVILYVLKTYCNVPINFFPIRFINAFFMWCWTFVIAVQGIRLFLGERFLGTQWEEEKVKQIMEEERIKKQNWK</sequence>
<keyword evidence="1" id="KW-0472">Membrane</keyword>
<evidence type="ECO:0000313" key="4">
    <source>
        <dbReference type="Proteomes" id="UP000431264"/>
    </source>
</evidence>
<keyword evidence="1" id="KW-0812">Transmembrane</keyword>